<evidence type="ECO:0000313" key="1">
    <source>
        <dbReference type="EMBL" id="RJT27263.1"/>
    </source>
</evidence>
<evidence type="ECO:0000313" key="2">
    <source>
        <dbReference type="Proteomes" id="UP000272706"/>
    </source>
</evidence>
<name>A0A3A5JYB7_9HYPH</name>
<dbReference type="Proteomes" id="UP000272706">
    <property type="component" value="Unassembled WGS sequence"/>
</dbReference>
<comment type="caution">
    <text evidence="1">The sequence shown here is derived from an EMBL/GenBank/DDBJ whole genome shotgun (WGS) entry which is preliminary data.</text>
</comment>
<proteinExistence type="predicted"/>
<reference evidence="1 2" key="1">
    <citation type="submission" date="2018-09" db="EMBL/GenBank/DDBJ databases">
        <title>Mesorhizobium carmichaelinearum sp. nov. isolated from Carmichaelinea spp. root nodules in New Zealand.</title>
        <authorList>
            <person name="De Meyer S.E."/>
        </authorList>
    </citation>
    <scope>NUCLEOTIDE SEQUENCE [LARGE SCALE GENOMIC DNA]</scope>
    <source>
        <strain evidence="1 2">ICMP19557</strain>
    </source>
</reference>
<sequence length="339" mass="37799">MLALTLCAAPARAQTMTGQPLLSEEALAGWLTTFKEINIESPTGGLNLVLVTHLNALNEWIRTPEDIRRFREWKNDDEIVRGLIPLAAGLRSENRSPATLVLGNVVDNTNVCYVIAYLASTPDIGADGQYNLLQVVRQVASYAFSDTAAWIEKLVEFKERQLKAQSDVENTARLLDRIRDALGKRANGQLLTLRSFSEPSFARCVAVLPAAFTGEQDVAPLFPETIADLTTDLIRQRLFSDQRREYATHLAMLYDKSDAFGRTTLVKALVAAIIPQKEDPERRYRVNLYVAVAFTRMAPGALKDPAQRQALLALKLTPEYRDDPTFVQNVDQAIRKQGL</sequence>
<organism evidence="1 2">
    <name type="scientific">Mesorhizobium waimense</name>
    <dbReference type="NCBI Taxonomy" id="1300307"/>
    <lineage>
        <taxon>Bacteria</taxon>
        <taxon>Pseudomonadati</taxon>
        <taxon>Pseudomonadota</taxon>
        <taxon>Alphaproteobacteria</taxon>
        <taxon>Hyphomicrobiales</taxon>
        <taxon>Phyllobacteriaceae</taxon>
        <taxon>Mesorhizobium</taxon>
    </lineage>
</organism>
<dbReference type="EMBL" id="QZWZ01000063">
    <property type="protein sequence ID" value="RJT27263.1"/>
    <property type="molecule type" value="Genomic_DNA"/>
</dbReference>
<dbReference type="AlphaFoldDB" id="A0A3A5JYB7"/>
<accession>A0A3A5JYB7</accession>
<keyword evidence="2" id="KW-1185">Reference proteome</keyword>
<gene>
    <name evidence="1" type="ORF">D3227_36440</name>
</gene>
<protein>
    <submittedName>
        <fullName evidence="1">Uncharacterized protein</fullName>
    </submittedName>
</protein>